<dbReference type="GO" id="GO:0016791">
    <property type="term" value="F:phosphatase activity"/>
    <property type="evidence" value="ECO:0007669"/>
    <property type="project" value="TreeGrafter"/>
</dbReference>
<sequence length="239" mass="27627">MNNTIIFDLDDTLYDQLQPFEYAYYRHFGDSQIGVERLYRHFRIYGEALFEATQSGHMSISAMHVVRITRAVADFDIALPVDKARAFQKDYETAQQHLTLSDTMTTLLRYLVAQGVRMGIVTNGESDRQRAKIKALKLDSYFPESHLFISAELGVAKPNPAIFNRVGQQLEVQPHTTYFIGDHFENDVLGALNVGWQAIWFNRRHHIPSQMHRRPMYTVTTERELLNVVQHILASTLNR</sequence>
<protein>
    <submittedName>
        <fullName evidence="5">Haloacid dehalogenase</fullName>
    </submittedName>
</protein>
<accession>A0AAC9RN84</accession>
<dbReference type="SUPFAM" id="SSF56784">
    <property type="entry name" value="HAD-like"/>
    <property type="match status" value="1"/>
</dbReference>
<dbReference type="GO" id="GO:0046872">
    <property type="term" value="F:metal ion binding"/>
    <property type="evidence" value="ECO:0007669"/>
    <property type="project" value="UniProtKB-KW"/>
</dbReference>
<reference evidence="5 6" key="1">
    <citation type="submission" date="2017-04" db="EMBL/GenBank/DDBJ databases">
        <authorList>
            <person name="Veseli I.A."/>
            <person name="Tang C."/>
            <person name="Pombert J.-F."/>
        </authorList>
    </citation>
    <scope>NUCLEOTIDE SEQUENCE [LARGE SCALE GENOMIC DNA]</scope>
    <source>
        <strain evidence="5 6">ATCC 700373</strain>
    </source>
</reference>
<evidence type="ECO:0000256" key="3">
    <source>
        <dbReference type="ARBA" id="ARBA00022801"/>
    </source>
</evidence>
<keyword evidence="2" id="KW-0479">Metal-binding</keyword>
<comment type="cofactor">
    <cofactor evidence="1">
        <name>Mg(2+)</name>
        <dbReference type="ChEBI" id="CHEBI:18420"/>
    </cofactor>
</comment>
<dbReference type="PRINTS" id="PR00413">
    <property type="entry name" value="HADHALOGNASE"/>
</dbReference>
<dbReference type="NCBIfam" id="TIGR01549">
    <property type="entry name" value="HAD-SF-IA-v1"/>
    <property type="match status" value="1"/>
</dbReference>
<keyword evidence="3" id="KW-0378">Hydrolase</keyword>
<organism evidence="5 6">
    <name type="scientific">Staphylococcus lutrae</name>
    <dbReference type="NCBI Taxonomy" id="155085"/>
    <lineage>
        <taxon>Bacteria</taxon>
        <taxon>Bacillati</taxon>
        <taxon>Bacillota</taxon>
        <taxon>Bacilli</taxon>
        <taxon>Bacillales</taxon>
        <taxon>Staphylococcaceae</taxon>
        <taxon>Staphylococcus</taxon>
    </lineage>
</organism>
<evidence type="ECO:0000256" key="2">
    <source>
        <dbReference type="ARBA" id="ARBA00022723"/>
    </source>
</evidence>
<dbReference type="SFLD" id="SFLDG01129">
    <property type="entry name" value="C1.5:_HAD__Beta-PGM__Phosphata"/>
    <property type="match status" value="1"/>
</dbReference>
<dbReference type="AlphaFoldDB" id="A0AAC9RN84"/>
<dbReference type="KEGG" id="slz:B5P37_04285"/>
<dbReference type="EMBL" id="CP020773">
    <property type="protein sequence ID" value="ARJ50588.1"/>
    <property type="molecule type" value="Genomic_DNA"/>
</dbReference>
<dbReference type="Gene3D" id="1.20.120.710">
    <property type="entry name" value="Haloacid dehalogenase hydrolase-like domain"/>
    <property type="match status" value="1"/>
</dbReference>
<dbReference type="InterPro" id="IPR023214">
    <property type="entry name" value="HAD_sf"/>
</dbReference>
<dbReference type="Pfam" id="PF00702">
    <property type="entry name" value="Hydrolase"/>
    <property type="match status" value="1"/>
</dbReference>
<evidence type="ECO:0000313" key="5">
    <source>
        <dbReference type="EMBL" id="ARJ50588.1"/>
    </source>
</evidence>
<name>A0AAC9RN84_9STAP</name>
<dbReference type="Gene3D" id="3.40.50.1000">
    <property type="entry name" value="HAD superfamily/HAD-like"/>
    <property type="match status" value="1"/>
</dbReference>
<dbReference type="InterPro" id="IPR006439">
    <property type="entry name" value="HAD-SF_hydro_IA"/>
</dbReference>
<gene>
    <name evidence="5" type="ORF">B5P37_04285</name>
</gene>
<evidence type="ECO:0000256" key="1">
    <source>
        <dbReference type="ARBA" id="ARBA00001946"/>
    </source>
</evidence>
<dbReference type="Proteomes" id="UP000242864">
    <property type="component" value="Chromosome"/>
</dbReference>
<dbReference type="PANTHER" id="PTHR46470:SF2">
    <property type="entry name" value="GLYCERALDEHYDE 3-PHOSPHATE PHOSPHATASE"/>
    <property type="match status" value="1"/>
</dbReference>
<dbReference type="InterPro" id="IPR036412">
    <property type="entry name" value="HAD-like_sf"/>
</dbReference>
<dbReference type="RefSeq" id="WP_085237066.1">
    <property type="nucleotide sequence ID" value="NZ_CP020773.1"/>
</dbReference>
<dbReference type="SFLD" id="SFLDS00003">
    <property type="entry name" value="Haloacid_Dehalogenase"/>
    <property type="match status" value="1"/>
</dbReference>
<evidence type="ECO:0000313" key="6">
    <source>
        <dbReference type="Proteomes" id="UP000242864"/>
    </source>
</evidence>
<keyword evidence="6" id="KW-1185">Reference proteome</keyword>
<proteinExistence type="predicted"/>
<dbReference type="InterPro" id="IPR051400">
    <property type="entry name" value="HAD-like_hydrolase"/>
</dbReference>
<keyword evidence="4" id="KW-0460">Magnesium</keyword>
<dbReference type="GO" id="GO:0044281">
    <property type="term" value="P:small molecule metabolic process"/>
    <property type="evidence" value="ECO:0007669"/>
    <property type="project" value="UniProtKB-ARBA"/>
</dbReference>
<evidence type="ECO:0000256" key="4">
    <source>
        <dbReference type="ARBA" id="ARBA00022842"/>
    </source>
</evidence>
<dbReference type="PANTHER" id="PTHR46470">
    <property type="entry name" value="N-ACYLNEURAMINATE-9-PHOSPHATASE"/>
    <property type="match status" value="1"/>
</dbReference>